<dbReference type="EMBL" id="CP001634">
    <property type="protein sequence ID" value="ACR79698.1"/>
    <property type="molecule type" value="Genomic_DNA"/>
</dbReference>
<sequence length="265" mass="30468">MFLLKPDGIFQWGYTSITEEGEASGNTMMDFGILRLEAGKTYECSLPKERAFLLLSGNVIFFFNEEKREAKRNSLFDEGPTCLHVPQKTPVKIEAVSDSEIAIVRTTNDKTFPSRLYTPYDVEDEYRGQGTMQETSTRIVRTIFDINNAPDAKLVLGEVVNFPGKWSSYPPHHHPQPEIYHYRFLPEQGFGFAMLGDEVFKVRNGYTVKILNDLSHPQVSAPGYAMYYIWAIRHLDDNPYITPVFEPEHTWVMNKNAPIWTKRGE</sequence>
<evidence type="ECO:0000313" key="2">
    <source>
        <dbReference type="EMBL" id="ACR79698.1"/>
    </source>
</evidence>
<dbReference type="Proteomes" id="UP000002382">
    <property type="component" value="Chromosome"/>
</dbReference>
<dbReference type="PANTHER" id="PTHR39193">
    <property type="entry name" value="5-DEOXY-GLUCURONATE ISOMERASE"/>
    <property type="match status" value="1"/>
</dbReference>
<gene>
    <name evidence="2" type="ordered locus">Kole_0990</name>
</gene>
<evidence type="ECO:0000256" key="1">
    <source>
        <dbReference type="ARBA" id="ARBA00023235"/>
    </source>
</evidence>
<reference evidence="2 3" key="2">
    <citation type="journal article" date="2011" name="J. Bacteriol.">
        <title>Genome Sequence of Kosmotoga olearia Strain TBF 19.5.1, a Thermophilic Bacterium with a Wide Growth Temperature Range, Isolated from the Troll B Oil Platform in the North Sea.</title>
        <authorList>
            <person name="Swithers K.S."/>
            <person name="Dipippo J.L."/>
            <person name="Bruce D.C."/>
            <person name="Detter C."/>
            <person name="Tapia R."/>
            <person name="Han S."/>
            <person name="Goodwin L.A."/>
            <person name="Han J."/>
            <person name="Woyke T."/>
            <person name="Pitluck S."/>
            <person name="Pennacchio L."/>
            <person name="Nolan M."/>
            <person name="Mikhailova N."/>
            <person name="Land M.L."/>
            <person name="Nesbo C.L."/>
            <person name="Gogarten J.P."/>
            <person name="Noll K.M."/>
        </authorList>
    </citation>
    <scope>NUCLEOTIDE SEQUENCE [LARGE SCALE GENOMIC DNA]</scope>
    <source>
        <strain evidence="3">ATCC BAA-1733 / DSM 21960 / TBF 19.5.1</strain>
    </source>
</reference>
<dbReference type="HOGENOM" id="CLU_084771_0_0_0"/>
<dbReference type="GO" id="GO:0008880">
    <property type="term" value="F:glucuronate isomerase activity"/>
    <property type="evidence" value="ECO:0007669"/>
    <property type="project" value="InterPro"/>
</dbReference>
<keyword evidence="1" id="KW-0413">Isomerase</keyword>
<dbReference type="Pfam" id="PF04962">
    <property type="entry name" value="KduI"/>
    <property type="match status" value="1"/>
</dbReference>
<dbReference type="eggNOG" id="COG3718">
    <property type="taxonomic scope" value="Bacteria"/>
</dbReference>
<dbReference type="InterPro" id="IPR011051">
    <property type="entry name" value="RmlC_Cupin_sf"/>
</dbReference>
<reference evidence="2 3" key="1">
    <citation type="submission" date="2009-06" db="EMBL/GenBank/DDBJ databases">
        <title>Complete sequence of Thermotogales bacterium TBF 19.5.1.</title>
        <authorList>
            <consortium name="US DOE Joint Genome Institute"/>
            <person name="Lucas S."/>
            <person name="Copeland A."/>
            <person name="Lapidus A."/>
            <person name="Glavina del Rio T."/>
            <person name="Tice H."/>
            <person name="Bruce D."/>
            <person name="Goodwin L."/>
            <person name="Pitluck S."/>
            <person name="Chertkov O."/>
            <person name="Brettin T."/>
            <person name="Detter J.C."/>
            <person name="Han C."/>
            <person name="Schmutz J."/>
            <person name="Larimer F."/>
            <person name="Land M."/>
            <person name="Hauser L."/>
            <person name="Kyrpides N."/>
            <person name="Ovchinnikova G."/>
            <person name="Noll K."/>
        </authorList>
    </citation>
    <scope>NUCLEOTIDE SEQUENCE [LARGE SCALE GENOMIC DNA]</scope>
    <source>
        <strain evidence="3">ATCC BAA-1733 / DSM 21960 / TBF 19.5.1</strain>
    </source>
</reference>
<accession>C5CH33</accession>
<name>C5CH33_KOSOT</name>
<dbReference type="InterPro" id="IPR021120">
    <property type="entry name" value="KduI/IolB_isomerase"/>
</dbReference>
<dbReference type="InterPro" id="IPR014710">
    <property type="entry name" value="RmlC-like_jellyroll"/>
</dbReference>
<dbReference type="GO" id="GO:0019310">
    <property type="term" value="P:inositol catabolic process"/>
    <property type="evidence" value="ECO:0007669"/>
    <property type="project" value="InterPro"/>
</dbReference>
<dbReference type="Gene3D" id="2.60.120.10">
    <property type="entry name" value="Jelly Rolls"/>
    <property type="match status" value="2"/>
</dbReference>
<dbReference type="OrthoDB" id="9799936at2"/>
<dbReference type="STRING" id="521045.Kole_0990"/>
<keyword evidence="3" id="KW-1185">Reference proteome</keyword>
<dbReference type="PANTHER" id="PTHR39193:SF1">
    <property type="entry name" value="5-DEOXY-GLUCURONATE ISOMERASE"/>
    <property type="match status" value="1"/>
</dbReference>
<organism evidence="2 3">
    <name type="scientific">Kosmotoga olearia (strain ATCC BAA-1733 / DSM 21960 / TBF 19.5.1)</name>
    <dbReference type="NCBI Taxonomy" id="521045"/>
    <lineage>
        <taxon>Bacteria</taxon>
        <taxon>Thermotogati</taxon>
        <taxon>Thermotogota</taxon>
        <taxon>Thermotogae</taxon>
        <taxon>Kosmotogales</taxon>
        <taxon>Kosmotogaceae</taxon>
        <taxon>Kosmotoga</taxon>
    </lineage>
</organism>
<dbReference type="AlphaFoldDB" id="C5CH33"/>
<dbReference type="KEGG" id="kol:Kole_0990"/>
<protein>
    <submittedName>
        <fullName evidence="2">Myo-inositol catabolism IolB domain protein</fullName>
    </submittedName>
</protein>
<dbReference type="SUPFAM" id="SSF51182">
    <property type="entry name" value="RmlC-like cupins"/>
    <property type="match status" value="1"/>
</dbReference>
<proteinExistence type="predicted"/>
<evidence type="ECO:0000313" key="3">
    <source>
        <dbReference type="Proteomes" id="UP000002382"/>
    </source>
</evidence>
<dbReference type="InterPro" id="IPR024203">
    <property type="entry name" value="Deoxy-glucuronate_isom_IolB"/>
</dbReference>
<dbReference type="PIRSF" id="PIRSF036628">
    <property type="entry name" value="IolB"/>
    <property type="match status" value="1"/>
</dbReference>